<dbReference type="InterPro" id="IPR051942">
    <property type="entry name" value="DENN_domain_containing_2"/>
</dbReference>
<dbReference type="PANTHER" id="PTHR15288:SF0">
    <property type="entry name" value="UDENN DOMAIN-CONTAINING PROTEIN"/>
    <property type="match status" value="1"/>
</dbReference>
<dbReference type="Gene3D" id="3.30.450.200">
    <property type="match status" value="1"/>
</dbReference>
<dbReference type="Proteomes" id="UP000325081">
    <property type="component" value="Unassembled WGS sequence"/>
</dbReference>
<evidence type="ECO:0000256" key="1">
    <source>
        <dbReference type="SAM" id="MobiDB-lite"/>
    </source>
</evidence>
<dbReference type="AlphaFoldDB" id="A0A5A7P9W3"/>
<dbReference type="PANTHER" id="PTHR15288">
    <property type="entry name" value="DENN DOMAIN-CONTAINING PROTEIN 2"/>
    <property type="match status" value="1"/>
</dbReference>
<dbReference type="InterPro" id="IPR005113">
    <property type="entry name" value="uDENN_dom"/>
</dbReference>
<protein>
    <submittedName>
        <fullName evidence="3">DENN (AEX-3) domain-containing protein</fullName>
    </submittedName>
</protein>
<evidence type="ECO:0000313" key="3">
    <source>
        <dbReference type="EMBL" id="GER29653.1"/>
    </source>
</evidence>
<dbReference type="OrthoDB" id="6019893at2759"/>
<evidence type="ECO:0000259" key="2">
    <source>
        <dbReference type="SMART" id="SM00800"/>
    </source>
</evidence>
<proteinExistence type="predicted"/>
<organism evidence="3 4">
    <name type="scientific">Striga asiatica</name>
    <name type="common">Asiatic witchweed</name>
    <name type="synonym">Buchnera asiatica</name>
    <dbReference type="NCBI Taxonomy" id="4170"/>
    <lineage>
        <taxon>Eukaryota</taxon>
        <taxon>Viridiplantae</taxon>
        <taxon>Streptophyta</taxon>
        <taxon>Embryophyta</taxon>
        <taxon>Tracheophyta</taxon>
        <taxon>Spermatophyta</taxon>
        <taxon>Magnoliopsida</taxon>
        <taxon>eudicotyledons</taxon>
        <taxon>Gunneridae</taxon>
        <taxon>Pentapetalae</taxon>
        <taxon>asterids</taxon>
        <taxon>lamiids</taxon>
        <taxon>Lamiales</taxon>
        <taxon>Orobanchaceae</taxon>
        <taxon>Buchnereae</taxon>
        <taxon>Striga</taxon>
    </lineage>
</organism>
<feature type="region of interest" description="Disordered" evidence="1">
    <location>
        <begin position="25"/>
        <end position="73"/>
    </location>
</feature>
<dbReference type="EMBL" id="BKCP01004224">
    <property type="protein sequence ID" value="GER29653.1"/>
    <property type="molecule type" value="Genomic_DNA"/>
</dbReference>
<accession>A0A5A7P9W3</accession>
<reference evidence="4" key="1">
    <citation type="journal article" date="2019" name="Curr. Biol.">
        <title>Genome Sequence of Striga asiatica Provides Insight into the Evolution of Plant Parasitism.</title>
        <authorList>
            <person name="Yoshida S."/>
            <person name="Kim S."/>
            <person name="Wafula E.K."/>
            <person name="Tanskanen J."/>
            <person name="Kim Y.M."/>
            <person name="Honaas L."/>
            <person name="Yang Z."/>
            <person name="Spallek T."/>
            <person name="Conn C.E."/>
            <person name="Ichihashi Y."/>
            <person name="Cheong K."/>
            <person name="Cui S."/>
            <person name="Der J.P."/>
            <person name="Gundlach H."/>
            <person name="Jiao Y."/>
            <person name="Hori C."/>
            <person name="Ishida J.K."/>
            <person name="Kasahara H."/>
            <person name="Kiba T."/>
            <person name="Kim M.S."/>
            <person name="Koo N."/>
            <person name="Laohavisit A."/>
            <person name="Lee Y.H."/>
            <person name="Lumba S."/>
            <person name="McCourt P."/>
            <person name="Mortimer J.C."/>
            <person name="Mutuku J.M."/>
            <person name="Nomura T."/>
            <person name="Sasaki-Sekimoto Y."/>
            <person name="Seto Y."/>
            <person name="Wang Y."/>
            <person name="Wakatake T."/>
            <person name="Sakakibara H."/>
            <person name="Demura T."/>
            <person name="Yamaguchi S."/>
            <person name="Yoneyama K."/>
            <person name="Manabe R.I."/>
            <person name="Nelson D.C."/>
            <person name="Schulman A.H."/>
            <person name="Timko M.P."/>
            <person name="dePamphilis C.W."/>
            <person name="Choi D."/>
            <person name="Shirasu K."/>
        </authorList>
    </citation>
    <scope>NUCLEOTIDE SEQUENCE [LARGE SCALE GENOMIC DNA]</scope>
    <source>
        <strain evidence="4">cv. UVA1</strain>
    </source>
</reference>
<sequence>MRSKENSEIQDNWWSAPDSPIEMLHKFSQKAVKRASDSLQSSYSGSPNQNTPNPEHQEGHRRTHSDLTSSLPRSTSSINFQKWKSQVQRALYWRSRSFCEDRQYFSFDPEMLANQKRQWYKIQSRALDPDKFKEPASLFEHFIIVGLRPDTNLEVIEDTCFNRRRFEQEMESTEMSDLSSALEPQVLFKYPPGKKVALRLKDLASFCFPGGVKAGVLTRTPSQSELNEQLYGQGHLYRDDSSFVFSVKVADSATLYGVCLHVQEFVQEPPAMSEVSSPCSESDPDSSRFLGSAPRCYCILTKVPFFELHFEMLNSIIAQKHLNRISQFANDCADWMSVTIPADDEVAQSTWDICSPVSSCTLAFDDCTSEKSEKMSIGLDHICPVNDQFSETSFSSAVSTASDEEVDEIFYDYAKNVAYDIRMVSLSCNCFSHFSFHIHFLLPIY</sequence>
<keyword evidence="4" id="KW-1185">Reference proteome</keyword>
<gene>
    <name evidence="3" type="ORF">STAS_05531</name>
</gene>
<dbReference type="SMART" id="SM00800">
    <property type="entry name" value="uDENN"/>
    <property type="match status" value="1"/>
</dbReference>
<evidence type="ECO:0000313" key="4">
    <source>
        <dbReference type="Proteomes" id="UP000325081"/>
    </source>
</evidence>
<dbReference type="Pfam" id="PF03456">
    <property type="entry name" value="uDENN"/>
    <property type="match status" value="1"/>
</dbReference>
<feature type="domain" description="uDENN" evidence="2">
    <location>
        <begin position="135"/>
        <end position="263"/>
    </location>
</feature>
<feature type="compositionally biased region" description="Polar residues" evidence="1">
    <location>
        <begin position="37"/>
        <end position="54"/>
    </location>
</feature>
<name>A0A5A7P9W3_STRAF</name>
<comment type="caution">
    <text evidence="3">The sequence shown here is derived from an EMBL/GenBank/DDBJ whole genome shotgun (WGS) entry which is preliminary data.</text>
</comment>